<dbReference type="PROSITE" id="PS50977">
    <property type="entry name" value="HTH_TETR_2"/>
    <property type="match status" value="1"/>
</dbReference>
<keyword evidence="2 4" id="KW-0238">DNA-binding</keyword>
<evidence type="ECO:0000313" key="8">
    <source>
        <dbReference type="Proteomes" id="UP000016568"/>
    </source>
</evidence>
<dbReference type="Gene3D" id="1.10.357.10">
    <property type="entry name" value="Tetracycline Repressor, domain 2"/>
    <property type="match status" value="1"/>
</dbReference>
<dbReference type="InterPro" id="IPR036271">
    <property type="entry name" value="Tet_transcr_reg_TetR-rel_C_sf"/>
</dbReference>
<feature type="region of interest" description="Disordered" evidence="5">
    <location>
        <begin position="1"/>
        <end position="20"/>
    </location>
</feature>
<dbReference type="GO" id="GO:0003700">
    <property type="term" value="F:DNA-binding transcription factor activity"/>
    <property type="evidence" value="ECO:0007669"/>
    <property type="project" value="TreeGrafter"/>
</dbReference>
<dbReference type="InterPro" id="IPR050109">
    <property type="entry name" value="HTH-type_TetR-like_transc_reg"/>
</dbReference>
<name>U2ZWG6_9SPHN</name>
<evidence type="ECO:0000256" key="5">
    <source>
        <dbReference type="SAM" id="MobiDB-lite"/>
    </source>
</evidence>
<dbReference type="PANTHER" id="PTHR30055:SF234">
    <property type="entry name" value="HTH-TYPE TRANSCRIPTIONAL REGULATOR BETI"/>
    <property type="match status" value="1"/>
</dbReference>
<dbReference type="eggNOG" id="COG1309">
    <property type="taxonomic scope" value="Bacteria"/>
</dbReference>
<evidence type="ECO:0000313" key="7">
    <source>
        <dbReference type="EMBL" id="GAD49719.1"/>
    </source>
</evidence>
<dbReference type="Proteomes" id="UP000016568">
    <property type="component" value="Unassembled WGS sequence"/>
</dbReference>
<dbReference type="InterPro" id="IPR001647">
    <property type="entry name" value="HTH_TetR"/>
</dbReference>
<feature type="DNA-binding region" description="H-T-H motif" evidence="4">
    <location>
        <begin position="43"/>
        <end position="62"/>
    </location>
</feature>
<keyword evidence="1" id="KW-0805">Transcription regulation</keyword>
<comment type="caution">
    <text evidence="7">The sequence shown here is derived from an EMBL/GenBank/DDBJ whole genome shotgun (WGS) entry which is preliminary data.</text>
</comment>
<dbReference type="RefSeq" id="WP_021690624.1">
    <property type="nucleotide sequence ID" value="NZ_BASZ01000006.1"/>
</dbReference>
<reference evidence="7 8" key="1">
    <citation type="submission" date="2013-09" db="EMBL/GenBank/DDBJ databases">
        <title>Whole genome shotgun sequence of Novosphingobium tardaugens NBRC 16725.</title>
        <authorList>
            <person name="Isaki S."/>
            <person name="Hosoyama A."/>
            <person name="Tsuchikane K."/>
            <person name="Katsumata H."/>
            <person name="Ando Y."/>
            <person name="Yamazaki S."/>
            <person name="Fujita N."/>
        </authorList>
    </citation>
    <scope>NUCLEOTIDE SEQUENCE [LARGE SCALE GENOMIC DNA]</scope>
    <source>
        <strain evidence="7 8">NBRC 16725</strain>
    </source>
</reference>
<dbReference type="PANTHER" id="PTHR30055">
    <property type="entry name" value="HTH-TYPE TRANSCRIPTIONAL REGULATOR RUTR"/>
    <property type="match status" value="1"/>
</dbReference>
<keyword evidence="3" id="KW-0804">Transcription</keyword>
<protein>
    <submittedName>
        <fullName evidence="7">Putative TetR family transcriptional regulator</fullName>
    </submittedName>
</protein>
<dbReference type="Pfam" id="PF00440">
    <property type="entry name" value="TetR_N"/>
    <property type="match status" value="1"/>
</dbReference>
<proteinExistence type="predicted"/>
<evidence type="ECO:0000256" key="1">
    <source>
        <dbReference type="ARBA" id="ARBA00023015"/>
    </source>
</evidence>
<dbReference type="SUPFAM" id="SSF48498">
    <property type="entry name" value="Tetracyclin repressor-like, C-terminal domain"/>
    <property type="match status" value="1"/>
</dbReference>
<evidence type="ECO:0000256" key="2">
    <source>
        <dbReference type="ARBA" id="ARBA00023125"/>
    </source>
</evidence>
<evidence type="ECO:0000259" key="6">
    <source>
        <dbReference type="PROSITE" id="PS50977"/>
    </source>
</evidence>
<evidence type="ECO:0000256" key="3">
    <source>
        <dbReference type="ARBA" id="ARBA00023163"/>
    </source>
</evidence>
<dbReference type="EMBL" id="BASZ01000006">
    <property type="protein sequence ID" value="GAD49719.1"/>
    <property type="molecule type" value="Genomic_DNA"/>
</dbReference>
<feature type="domain" description="HTH tetR-type" evidence="6">
    <location>
        <begin position="20"/>
        <end position="80"/>
    </location>
</feature>
<dbReference type="SUPFAM" id="SSF46689">
    <property type="entry name" value="Homeodomain-like"/>
    <property type="match status" value="1"/>
</dbReference>
<dbReference type="AlphaFoldDB" id="U2ZWG6"/>
<sequence length="225" mass="24005">MTANPKPTTAARGRPAKGLRSGRDSLLGAATAAFADLGFDSADLRSIAAAAGVSQNLIRVHFGTKAALWDACLDAIIAVSTPATEQIAALSRNASRPVFERLREAIGRAADFYAAHPEARDFITRHTLEAPERSDRLTELLLRPAYEAIRPMLEEAVARGVIHSGHPAIIFALINNAVSPPASFPALIQQIAPEIDGTQAHKRMVETFAATLLREPAATAYGVEH</sequence>
<gene>
    <name evidence="7" type="ORF">NT2_06_01590</name>
</gene>
<dbReference type="InterPro" id="IPR009057">
    <property type="entry name" value="Homeodomain-like_sf"/>
</dbReference>
<dbReference type="PRINTS" id="PR00455">
    <property type="entry name" value="HTHTETR"/>
</dbReference>
<keyword evidence="8" id="KW-1185">Reference proteome</keyword>
<accession>U2ZWG6</accession>
<organism evidence="7 8">
    <name type="scientific">Caenibius tardaugens NBRC 16725</name>
    <dbReference type="NCBI Taxonomy" id="1219035"/>
    <lineage>
        <taxon>Bacteria</taxon>
        <taxon>Pseudomonadati</taxon>
        <taxon>Pseudomonadota</taxon>
        <taxon>Alphaproteobacteria</taxon>
        <taxon>Sphingomonadales</taxon>
        <taxon>Erythrobacteraceae</taxon>
        <taxon>Caenibius</taxon>
    </lineage>
</organism>
<dbReference type="GO" id="GO:0000976">
    <property type="term" value="F:transcription cis-regulatory region binding"/>
    <property type="evidence" value="ECO:0007669"/>
    <property type="project" value="TreeGrafter"/>
</dbReference>
<evidence type="ECO:0000256" key="4">
    <source>
        <dbReference type="PROSITE-ProRule" id="PRU00335"/>
    </source>
</evidence>